<evidence type="ECO:0000256" key="4">
    <source>
        <dbReference type="ARBA" id="ARBA00022989"/>
    </source>
</evidence>
<keyword evidence="7" id="KW-1185">Reference proteome</keyword>
<dbReference type="Proteomes" id="UP000515204">
    <property type="component" value="Unplaced"/>
</dbReference>
<evidence type="ECO:0000256" key="5">
    <source>
        <dbReference type="ARBA" id="ARBA00023136"/>
    </source>
</evidence>
<dbReference type="KEGG" id="dqu:106741450"/>
<protein>
    <submittedName>
        <fullName evidence="8">UPF0389 protein GA21628-like isoform X1</fullName>
    </submittedName>
</protein>
<dbReference type="GO" id="GO:0016020">
    <property type="term" value="C:membrane"/>
    <property type="evidence" value="ECO:0007669"/>
    <property type="project" value="UniProtKB-SubCell"/>
</dbReference>
<keyword evidence="4 6" id="KW-1133">Transmembrane helix</keyword>
<evidence type="ECO:0000256" key="6">
    <source>
        <dbReference type="SAM" id="Phobius"/>
    </source>
</evidence>
<name>A0A6P3WT27_DINQU</name>
<dbReference type="PANTHER" id="PTHR13674:SF5">
    <property type="entry name" value="UPF0389 PROTEIN CG9231"/>
    <property type="match status" value="1"/>
</dbReference>
<comment type="subcellular location">
    <subcellularLocation>
        <location evidence="1">Membrane</location>
        <topology evidence="1">Single-pass membrane protein</topology>
    </subcellularLocation>
</comment>
<evidence type="ECO:0000256" key="1">
    <source>
        <dbReference type="ARBA" id="ARBA00004167"/>
    </source>
</evidence>
<dbReference type="OrthoDB" id="8193498at2759"/>
<dbReference type="InterPro" id="IPR009432">
    <property type="entry name" value="DUF1075"/>
</dbReference>
<accession>A0A6P3WT27</accession>
<evidence type="ECO:0000313" key="8">
    <source>
        <dbReference type="RefSeq" id="XP_014468987.1"/>
    </source>
</evidence>
<keyword evidence="5 6" id="KW-0472">Membrane</keyword>
<dbReference type="Pfam" id="PF06388">
    <property type="entry name" value="DUF1075"/>
    <property type="match status" value="1"/>
</dbReference>
<reference evidence="8" key="1">
    <citation type="submission" date="2025-08" db="UniProtKB">
        <authorList>
            <consortium name="RefSeq"/>
        </authorList>
    </citation>
    <scope>IDENTIFICATION</scope>
</reference>
<dbReference type="GeneID" id="106741450"/>
<dbReference type="PANTHER" id="PTHR13674">
    <property type="entry name" value="GROWTH AND TRANSFORMATION-DEPENDENT PROTEIN"/>
    <property type="match status" value="1"/>
</dbReference>
<gene>
    <name evidence="8" type="primary">LOC106741450</name>
</gene>
<dbReference type="AlphaFoldDB" id="A0A6P3WT27"/>
<feature type="transmembrane region" description="Helical" evidence="6">
    <location>
        <begin position="111"/>
        <end position="131"/>
    </location>
</feature>
<keyword evidence="3 6" id="KW-0812">Transmembrane</keyword>
<evidence type="ECO:0000256" key="2">
    <source>
        <dbReference type="ARBA" id="ARBA00007363"/>
    </source>
</evidence>
<dbReference type="RefSeq" id="XP_014468987.1">
    <property type="nucleotide sequence ID" value="XM_014613501.1"/>
</dbReference>
<evidence type="ECO:0000313" key="7">
    <source>
        <dbReference type="Proteomes" id="UP000515204"/>
    </source>
</evidence>
<organism evidence="7 8">
    <name type="scientific">Dinoponera quadriceps</name>
    <name type="common">South American ant</name>
    <dbReference type="NCBI Taxonomy" id="609295"/>
    <lineage>
        <taxon>Eukaryota</taxon>
        <taxon>Metazoa</taxon>
        <taxon>Ecdysozoa</taxon>
        <taxon>Arthropoda</taxon>
        <taxon>Hexapoda</taxon>
        <taxon>Insecta</taxon>
        <taxon>Pterygota</taxon>
        <taxon>Neoptera</taxon>
        <taxon>Endopterygota</taxon>
        <taxon>Hymenoptera</taxon>
        <taxon>Apocrita</taxon>
        <taxon>Aculeata</taxon>
        <taxon>Formicoidea</taxon>
        <taxon>Formicidae</taxon>
        <taxon>Ponerinae</taxon>
        <taxon>Ponerini</taxon>
        <taxon>Dinoponera</taxon>
    </lineage>
</organism>
<sequence>MRVIFEHSNYLKCVLYPMMLSIQFVRSSQSRIIARWFTRNSITRSNQVPKSSGDIKNDEVLGTKMHRVTNFDRRLLVWVKRYPSFAEVPDEVSVDCLLNSRSKARIKSTNYLMVAAVIGCIGAVILGKRAADKGENLHMMRDQWLQERLEKDKNK</sequence>
<proteinExistence type="inferred from homology"/>
<evidence type="ECO:0000256" key="3">
    <source>
        <dbReference type="ARBA" id="ARBA00022692"/>
    </source>
</evidence>
<comment type="similarity">
    <text evidence="2">Belongs to the UPF0389 family.</text>
</comment>